<evidence type="ECO:0000256" key="1">
    <source>
        <dbReference type="ARBA" id="ARBA00004514"/>
    </source>
</evidence>
<dbReference type="CDD" id="cd04652">
    <property type="entry name" value="LbH_eIF2B_gamma_C"/>
    <property type="match status" value="1"/>
</dbReference>
<comment type="similarity">
    <text evidence="2">Belongs to the eIF-2B gamma/epsilon subunits family.</text>
</comment>
<dbReference type="Gene3D" id="2.160.10.10">
    <property type="entry name" value="Hexapeptide repeat proteins"/>
    <property type="match status" value="1"/>
</dbReference>
<dbReference type="GO" id="GO:0005085">
    <property type="term" value="F:guanyl-nucleotide exchange factor activity"/>
    <property type="evidence" value="ECO:0007669"/>
    <property type="project" value="TreeGrafter"/>
</dbReference>
<feature type="region of interest" description="Disordered" evidence="9">
    <location>
        <begin position="395"/>
        <end position="447"/>
    </location>
</feature>
<proteinExistence type="inferred from homology"/>
<dbReference type="InterPro" id="IPR029044">
    <property type="entry name" value="Nucleotide-diphossugar_trans"/>
</dbReference>
<dbReference type="EMBL" id="SWFS01000405">
    <property type="protein sequence ID" value="KAA8905961.1"/>
    <property type="molecule type" value="Genomic_DNA"/>
</dbReference>
<comment type="subunit">
    <text evidence="8">Component of the translation initiation factor 2B (eIF2B) complex which is a heterodecamer of two sets of five different subunits: alpha, beta, gamma, delta and epsilon. Subunits alpha, beta and delta comprise a regulatory subcomplex and subunits epsilon and gamma comprise a catalytic subcomplex. Within the complex, the hexameric regulatory complex resides at the center, with the two heterodimeric catalytic subcomplexes bound on opposite sides.</text>
</comment>
<evidence type="ECO:0000313" key="11">
    <source>
        <dbReference type="EMBL" id="KAA8905961.1"/>
    </source>
</evidence>
<dbReference type="GO" id="GO:0005829">
    <property type="term" value="C:cytosol"/>
    <property type="evidence" value="ECO:0007669"/>
    <property type="project" value="UniProtKB-SubCell"/>
</dbReference>
<accession>A0A642UV11</accession>
<keyword evidence="3" id="KW-0963">Cytoplasm</keyword>
<evidence type="ECO:0000256" key="2">
    <source>
        <dbReference type="ARBA" id="ARBA00007878"/>
    </source>
</evidence>
<organism evidence="11 12">
    <name type="scientific">Trichomonascus ciferrii</name>
    <dbReference type="NCBI Taxonomy" id="44093"/>
    <lineage>
        <taxon>Eukaryota</taxon>
        <taxon>Fungi</taxon>
        <taxon>Dikarya</taxon>
        <taxon>Ascomycota</taxon>
        <taxon>Saccharomycotina</taxon>
        <taxon>Dipodascomycetes</taxon>
        <taxon>Dipodascales</taxon>
        <taxon>Trichomonascaceae</taxon>
        <taxon>Trichomonascus</taxon>
        <taxon>Trichomonascus ciferrii complex</taxon>
    </lineage>
</organism>
<dbReference type="GO" id="GO:0002183">
    <property type="term" value="P:cytoplasmic translational initiation"/>
    <property type="evidence" value="ECO:0007669"/>
    <property type="project" value="TreeGrafter"/>
</dbReference>
<keyword evidence="4" id="KW-0396">Initiation factor</keyword>
<reference evidence="11" key="1">
    <citation type="journal article" date="2019" name="G3 (Bethesda)">
        <title>Genome Assemblies of Two Rare Opportunistic Yeast Pathogens: Diutina rugosa (syn. Candida rugosa) and Trichomonascus ciferrii (syn. Candida ciferrii).</title>
        <authorList>
            <person name="Mixao V."/>
            <person name="Saus E."/>
            <person name="Hansen A.P."/>
            <person name="Lass-Florl C."/>
            <person name="Gabaldon T."/>
        </authorList>
    </citation>
    <scope>NUCLEOTIDE SEQUENCE</scope>
    <source>
        <strain evidence="11">CBS 4856</strain>
    </source>
</reference>
<evidence type="ECO:0000256" key="9">
    <source>
        <dbReference type="SAM" id="MobiDB-lite"/>
    </source>
</evidence>
<evidence type="ECO:0000256" key="6">
    <source>
        <dbReference type="ARBA" id="ARBA00044196"/>
    </source>
</evidence>
<dbReference type="Proteomes" id="UP000761534">
    <property type="component" value="Unassembled WGS sequence"/>
</dbReference>
<evidence type="ECO:0000313" key="12">
    <source>
        <dbReference type="Proteomes" id="UP000761534"/>
    </source>
</evidence>
<dbReference type="VEuPathDB" id="FungiDB:TRICI_005212"/>
<feature type="compositionally biased region" description="Acidic residues" evidence="9">
    <location>
        <begin position="400"/>
        <end position="447"/>
    </location>
</feature>
<evidence type="ECO:0000256" key="4">
    <source>
        <dbReference type="ARBA" id="ARBA00022540"/>
    </source>
</evidence>
<dbReference type="OrthoDB" id="10250549at2759"/>
<name>A0A642UV11_9ASCO</name>
<feature type="region of interest" description="Disordered" evidence="9">
    <location>
        <begin position="278"/>
        <end position="313"/>
    </location>
</feature>
<comment type="subcellular location">
    <subcellularLocation>
        <location evidence="1">Cytoplasm</location>
        <location evidence="1">Cytosol</location>
    </subcellularLocation>
</comment>
<dbReference type="Gene3D" id="3.90.550.10">
    <property type="entry name" value="Spore Coat Polysaccharide Biosynthesis Protein SpsA, Chain A"/>
    <property type="match status" value="1"/>
</dbReference>
<dbReference type="SUPFAM" id="SSF53448">
    <property type="entry name" value="Nucleotide-diphospho-sugar transferases"/>
    <property type="match status" value="1"/>
</dbReference>
<keyword evidence="12" id="KW-1185">Reference proteome</keyword>
<dbReference type="InterPro" id="IPR051960">
    <property type="entry name" value="eIF2B_gamma"/>
</dbReference>
<evidence type="ECO:0000256" key="8">
    <source>
        <dbReference type="ARBA" id="ARBA00046432"/>
    </source>
</evidence>
<sequence length="447" mass="50462">MSPFSSVRPSGLPKGLLPVANQPMLSYVLEWCERASFNGISLVVPQDFISEFKYYIEEIYLKNHTFKNIEVIGAEDKYTGATVASLSNKITSDFVVLPCDFITDVPPQELIDLHRRREDSTLITGVYYKNNLENIEKKALISDYIVHTPLCGEEPKLLDFYAKDVVKEKKSLDLRARMLWIYPNTIVSSQILRASIFFCSKKVWSLLDEQRTENDNSLEIPWHKVVRDLSRKSWKSAHQSHHSSVTALRMLSPESTFIRCNNLSAYVEANRHVMRQRAREANMAGGGAPKQKQQNSSAASIGGDSTVGEDTTVGEKTNVKRTVIGNNCVIGKKCRLNGCVIMDNVTLEDEVVLENCLVGRKAVIRYRSRLTTCNVEANFDVSKQTQAKNETLQSLSMEGLVEDNESGLLDSDEESDEDDSDESGDWEESEEDDDEDDNAEEDDLFER</sequence>
<evidence type="ECO:0000256" key="7">
    <source>
        <dbReference type="ARBA" id="ARBA00044229"/>
    </source>
</evidence>
<protein>
    <recommendedName>
        <fullName evidence="6">Translation initiation factor eIF2B subunit gamma</fullName>
    </recommendedName>
    <alternativeName>
        <fullName evidence="7">eIF2B GDP-GTP exchange factor subunit gamma</fullName>
    </alternativeName>
</protein>
<dbReference type="Pfam" id="PF25084">
    <property type="entry name" value="LbH_EIF2B"/>
    <property type="match status" value="1"/>
</dbReference>
<dbReference type="PANTHER" id="PTHR45989">
    <property type="entry name" value="TRANSLATION INITIATION FACTOR EIF-2B SUBUNIT GAMMA"/>
    <property type="match status" value="1"/>
</dbReference>
<keyword evidence="5" id="KW-0648">Protein biosynthesis</keyword>
<evidence type="ECO:0000259" key="10">
    <source>
        <dbReference type="Pfam" id="PF25084"/>
    </source>
</evidence>
<dbReference type="InterPro" id="IPR056764">
    <property type="entry name" value="LbH_EIF2B3/5"/>
</dbReference>
<evidence type="ECO:0000256" key="3">
    <source>
        <dbReference type="ARBA" id="ARBA00022490"/>
    </source>
</evidence>
<feature type="domain" description="EIF2B subunit epsilon/gamma LbH" evidence="10">
    <location>
        <begin position="294"/>
        <end position="383"/>
    </location>
</feature>
<gene>
    <name evidence="11" type="ORF">TRICI_005212</name>
</gene>
<dbReference type="AlphaFoldDB" id="A0A642UV11"/>
<comment type="caution">
    <text evidence="11">The sequence shown here is derived from an EMBL/GenBank/DDBJ whole genome shotgun (WGS) entry which is preliminary data.</text>
</comment>
<evidence type="ECO:0000256" key="5">
    <source>
        <dbReference type="ARBA" id="ARBA00022917"/>
    </source>
</evidence>
<dbReference type="GO" id="GO:0003743">
    <property type="term" value="F:translation initiation factor activity"/>
    <property type="evidence" value="ECO:0007669"/>
    <property type="project" value="UniProtKB-KW"/>
</dbReference>
<dbReference type="PANTHER" id="PTHR45989:SF1">
    <property type="entry name" value="TRANSLATION INITIATION FACTOR EIF-2B SUBUNIT GAMMA"/>
    <property type="match status" value="1"/>
</dbReference>
<dbReference type="GO" id="GO:0005851">
    <property type="term" value="C:eukaryotic translation initiation factor 2B complex"/>
    <property type="evidence" value="ECO:0007669"/>
    <property type="project" value="TreeGrafter"/>
</dbReference>